<evidence type="ECO:0000256" key="3">
    <source>
        <dbReference type="ARBA" id="ARBA00022490"/>
    </source>
</evidence>
<keyword evidence="16" id="KW-1185">Reference proteome</keyword>
<dbReference type="PROSITE" id="PS51755">
    <property type="entry name" value="OMPR_PHOB"/>
    <property type="match status" value="1"/>
</dbReference>
<dbReference type="CDD" id="cd17574">
    <property type="entry name" value="REC_OmpR"/>
    <property type="match status" value="1"/>
</dbReference>
<dbReference type="CDD" id="cd00383">
    <property type="entry name" value="trans_reg_C"/>
    <property type="match status" value="1"/>
</dbReference>
<dbReference type="Proteomes" id="UP000463470">
    <property type="component" value="Unassembled WGS sequence"/>
</dbReference>
<dbReference type="RefSeq" id="WP_161259759.1">
    <property type="nucleotide sequence ID" value="NZ_WXEY01000029.1"/>
</dbReference>
<dbReference type="AlphaFoldDB" id="A0A845LC42"/>
<dbReference type="InterPro" id="IPR016032">
    <property type="entry name" value="Sig_transdc_resp-reg_C-effctor"/>
</dbReference>
<dbReference type="GO" id="GO:0005829">
    <property type="term" value="C:cytosol"/>
    <property type="evidence" value="ECO:0007669"/>
    <property type="project" value="TreeGrafter"/>
</dbReference>
<dbReference type="GO" id="GO:0006355">
    <property type="term" value="P:regulation of DNA-templated transcription"/>
    <property type="evidence" value="ECO:0007669"/>
    <property type="project" value="InterPro"/>
</dbReference>
<protein>
    <recommendedName>
        <fullName evidence="2">Stage 0 sporulation protein A homolog</fullName>
    </recommendedName>
</protein>
<reference evidence="15 16" key="1">
    <citation type="submission" date="2020-01" db="EMBL/GenBank/DDBJ databases">
        <title>Whole-genome sequence of Heliobacterium undosum DSM 13378.</title>
        <authorList>
            <person name="Kyndt J.A."/>
            <person name="Meyer T.E."/>
        </authorList>
    </citation>
    <scope>NUCLEOTIDE SEQUENCE [LARGE SCALE GENOMIC DNA]</scope>
    <source>
        <strain evidence="15 16">DSM 13378</strain>
    </source>
</reference>
<keyword evidence="4 11" id="KW-0597">Phosphoprotein</keyword>
<feature type="modified residue" description="4-aspartylphosphate" evidence="11">
    <location>
        <position position="55"/>
    </location>
</feature>
<accession>A0A845LC42</accession>
<gene>
    <name evidence="15" type="ORF">GTO91_16145</name>
</gene>
<dbReference type="InterPro" id="IPR039420">
    <property type="entry name" value="WalR-like"/>
</dbReference>
<comment type="caution">
    <text evidence="15">The sequence shown here is derived from an EMBL/GenBank/DDBJ whole genome shotgun (WGS) entry which is preliminary data.</text>
</comment>
<dbReference type="PANTHER" id="PTHR48111">
    <property type="entry name" value="REGULATOR OF RPOS"/>
    <property type="match status" value="1"/>
</dbReference>
<dbReference type="Gene3D" id="3.40.50.2300">
    <property type="match status" value="1"/>
</dbReference>
<dbReference type="Gene3D" id="6.10.250.690">
    <property type="match status" value="1"/>
</dbReference>
<dbReference type="EMBL" id="WXEY01000029">
    <property type="protein sequence ID" value="MZP31238.1"/>
    <property type="molecule type" value="Genomic_DNA"/>
</dbReference>
<keyword evidence="6" id="KW-0805">Transcription regulation</keyword>
<dbReference type="PANTHER" id="PTHR48111:SF44">
    <property type="entry name" value="TRANSCRIPTIONAL REGULATORY PROTEIN RESD"/>
    <property type="match status" value="1"/>
</dbReference>
<dbReference type="InterPro" id="IPR001867">
    <property type="entry name" value="OmpR/PhoB-type_DNA-bd"/>
</dbReference>
<evidence type="ECO:0000256" key="1">
    <source>
        <dbReference type="ARBA" id="ARBA00004496"/>
    </source>
</evidence>
<dbReference type="SMART" id="SM00448">
    <property type="entry name" value="REC"/>
    <property type="match status" value="1"/>
</dbReference>
<feature type="domain" description="OmpR/PhoB-type" evidence="14">
    <location>
        <begin position="138"/>
        <end position="238"/>
    </location>
</feature>
<dbReference type="Gene3D" id="1.10.10.10">
    <property type="entry name" value="Winged helix-like DNA-binding domain superfamily/Winged helix DNA-binding domain"/>
    <property type="match status" value="1"/>
</dbReference>
<organism evidence="15 16">
    <name type="scientific">Heliomicrobium undosum</name>
    <dbReference type="NCBI Taxonomy" id="121734"/>
    <lineage>
        <taxon>Bacteria</taxon>
        <taxon>Bacillati</taxon>
        <taxon>Bacillota</taxon>
        <taxon>Clostridia</taxon>
        <taxon>Eubacteriales</taxon>
        <taxon>Heliobacteriaceae</taxon>
        <taxon>Heliomicrobium</taxon>
    </lineage>
</organism>
<keyword evidence="3" id="KW-0963">Cytoplasm</keyword>
<proteinExistence type="predicted"/>
<keyword evidence="8" id="KW-0010">Activator</keyword>
<keyword evidence="7 12" id="KW-0238">DNA-binding</keyword>
<dbReference type="GO" id="GO:0000156">
    <property type="term" value="F:phosphorelay response regulator activity"/>
    <property type="evidence" value="ECO:0007669"/>
    <property type="project" value="TreeGrafter"/>
</dbReference>
<evidence type="ECO:0000256" key="5">
    <source>
        <dbReference type="ARBA" id="ARBA00023012"/>
    </source>
</evidence>
<evidence type="ECO:0000256" key="9">
    <source>
        <dbReference type="ARBA" id="ARBA00023163"/>
    </source>
</evidence>
<evidence type="ECO:0000259" key="14">
    <source>
        <dbReference type="PROSITE" id="PS51755"/>
    </source>
</evidence>
<dbReference type="FunFam" id="3.40.50.2300:FF:000001">
    <property type="entry name" value="DNA-binding response regulator PhoB"/>
    <property type="match status" value="1"/>
</dbReference>
<dbReference type="InterPro" id="IPR011006">
    <property type="entry name" value="CheY-like_superfamily"/>
</dbReference>
<evidence type="ECO:0000256" key="7">
    <source>
        <dbReference type="ARBA" id="ARBA00023125"/>
    </source>
</evidence>
<feature type="DNA-binding region" description="OmpR/PhoB-type" evidence="12">
    <location>
        <begin position="138"/>
        <end position="238"/>
    </location>
</feature>
<evidence type="ECO:0000256" key="8">
    <source>
        <dbReference type="ARBA" id="ARBA00023159"/>
    </source>
</evidence>
<dbReference type="SMART" id="SM00862">
    <property type="entry name" value="Trans_reg_C"/>
    <property type="match status" value="1"/>
</dbReference>
<evidence type="ECO:0000313" key="16">
    <source>
        <dbReference type="Proteomes" id="UP000463470"/>
    </source>
</evidence>
<comment type="function">
    <text evidence="10">May play the central regulatory role in sporulation. It may be an element of the effector pathway responsible for the activation of sporulation genes in response to nutritional stress. Spo0A may act in concert with spo0H (a sigma factor) to control the expression of some genes that are critical to the sporulation process.</text>
</comment>
<evidence type="ECO:0000256" key="11">
    <source>
        <dbReference type="PROSITE-ProRule" id="PRU00169"/>
    </source>
</evidence>
<evidence type="ECO:0000259" key="13">
    <source>
        <dbReference type="PROSITE" id="PS50110"/>
    </source>
</evidence>
<dbReference type="Pfam" id="PF00072">
    <property type="entry name" value="Response_reg"/>
    <property type="match status" value="1"/>
</dbReference>
<comment type="subcellular location">
    <subcellularLocation>
        <location evidence="1">Cytoplasm</location>
    </subcellularLocation>
</comment>
<dbReference type="InterPro" id="IPR001789">
    <property type="entry name" value="Sig_transdc_resp-reg_receiver"/>
</dbReference>
<dbReference type="InterPro" id="IPR036388">
    <property type="entry name" value="WH-like_DNA-bd_sf"/>
</dbReference>
<dbReference type="SUPFAM" id="SSF52172">
    <property type="entry name" value="CheY-like"/>
    <property type="match status" value="1"/>
</dbReference>
<name>A0A845LC42_9FIRM</name>
<keyword evidence="5" id="KW-0902">Two-component regulatory system</keyword>
<dbReference type="GO" id="GO:0032993">
    <property type="term" value="C:protein-DNA complex"/>
    <property type="evidence" value="ECO:0007669"/>
    <property type="project" value="TreeGrafter"/>
</dbReference>
<dbReference type="GO" id="GO:0000976">
    <property type="term" value="F:transcription cis-regulatory region binding"/>
    <property type="evidence" value="ECO:0007669"/>
    <property type="project" value="TreeGrafter"/>
</dbReference>
<feature type="domain" description="Response regulatory" evidence="13">
    <location>
        <begin position="6"/>
        <end position="119"/>
    </location>
</feature>
<evidence type="ECO:0000256" key="4">
    <source>
        <dbReference type="ARBA" id="ARBA00022553"/>
    </source>
</evidence>
<dbReference type="SUPFAM" id="SSF46894">
    <property type="entry name" value="C-terminal effector domain of the bipartite response regulators"/>
    <property type="match status" value="1"/>
</dbReference>
<sequence length="240" mass="27277">MNKDTTVLLVEDEEKIRRMLRLFLEQESFCVVEAEEGRPALEILRQGKVDLVILDLMMPGLDGWTTCRKIREFSEVPILILTARGEESDRVLGFELGADDYVIKPFSPRELVLRVKALLRRRSSTPPQRDDAQEAATEKGLHFPELSLYPEGRKAVVKGETLSLSPLEYDLLLYLAQNAGRVLSRDLLLDRVWGYEFAGDSRTVDTHVRRLREKLSRLSPAVASYVGTVRGSGYKFEVNP</sequence>
<evidence type="ECO:0000256" key="2">
    <source>
        <dbReference type="ARBA" id="ARBA00018672"/>
    </source>
</evidence>
<evidence type="ECO:0000313" key="15">
    <source>
        <dbReference type="EMBL" id="MZP31238.1"/>
    </source>
</evidence>
<dbReference type="FunFam" id="1.10.10.10:FF:000018">
    <property type="entry name" value="DNA-binding response regulator ResD"/>
    <property type="match status" value="1"/>
</dbReference>
<dbReference type="Pfam" id="PF00486">
    <property type="entry name" value="Trans_reg_C"/>
    <property type="match status" value="1"/>
</dbReference>
<dbReference type="OrthoDB" id="9790442at2"/>
<keyword evidence="9" id="KW-0804">Transcription</keyword>
<dbReference type="PROSITE" id="PS50110">
    <property type="entry name" value="RESPONSE_REGULATORY"/>
    <property type="match status" value="1"/>
</dbReference>
<evidence type="ECO:0000256" key="12">
    <source>
        <dbReference type="PROSITE-ProRule" id="PRU01091"/>
    </source>
</evidence>
<evidence type="ECO:0000256" key="10">
    <source>
        <dbReference type="ARBA" id="ARBA00024867"/>
    </source>
</evidence>
<evidence type="ECO:0000256" key="6">
    <source>
        <dbReference type="ARBA" id="ARBA00023015"/>
    </source>
</evidence>